<reference evidence="2" key="1">
    <citation type="submission" date="2016-12" db="EMBL/GenBank/DDBJ databases">
        <title>Complete plasmid sequence carrying type IV-like and type VII secretion systems from an atypical mycobacteria strain.</title>
        <authorList>
            <person name="Morgado S."/>
            <person name="Marin M."/>
            <person name="Fonseca E."/>
            <person name="Freitas F."/>
            <person name="Vicente A.C."/>
        </authorList>
    </citation>
    <scope>NUCLEOTIDE SEQUENCE</scope>
    <source>
        <strain evidence="2">CBMA 213</strain>
        <plasmid evidence="2">pCBMA213_2</plasmid>
    </source>
</reference>
<sequence length="246" mass="27534">MTMGACPAPHRSWGELKHCLSWFQESSDQDRTHRSTPRRCCDSDPTVTTRGARYAPTGAVMDANSCATRCTDSGVGRSSRAHRSPRCRRATIGYKTANRLGDVVPRWSSHRRPNAQPRLGPNDWANRAPNQDQHGRLRIDWRSAVSGVNGTTSRLQLRPPQYLTHCLTHCLTYRPTTGQARSHGDSHDVSHDLRLTTYPLLCTAHRLKRRPCHRAVAYVRIDSSMCAAACTAMRCTQHPGGHVWCS</sequence>
<dbReference type="AlphaFoldDB" id="A0A1S6GKK7"/>
<organism evidence="2">
    <name type="scientific">Mycolicibacterium sp. CBMA 213</name>
    <dbReference type="NCBI Taxonomy" id="1968788"/>
    <lineage>
        <taxon>Bacteria</taxon>
        <taxon>Bacillati</taxon>
        <taxon>Actinomycetota</taxon>
        <taxon>Actinomycetes</taxon>
        <taxon>Mycobacteriales</taxon>
        <taxon>Mycobacteriaceae</taxon>
        <taxon>Mycolicibacterium</taxon>
    </lineage>
</organism>
<keyword evidence="2" id="KW-0614">Plasmid</keyword>
<feature type="region of interest" description="Disordered" evidence="1">
    <location>
        <begin position="107"/>
        <end position="129"/>
    </location>
</feature>
<geneLocation type="plasmid" evidence="2">
    <name>pCBMA213_2</name>
</geneLocation>
<evidence type="ECO:0000256" key="1">
    <source>
        <dbReference type="SAM" id="MobiDB-lite"/>
    </source>
</evidence>
<evidence type="ECO:0000313" key="2">
    <source>
        <dbReference type="EMBL" id="AQS22398.1"/>
    </source>
</evidence>
<accession>A0A1S6GKK7</accession>
<name>A0A1S6GKK7_9MYCO</name>
<gene>
    <name evidence="2" type="ORF">pCBMA213_2_00034</name>
</gene>
<proteinExistence type="predicted"/>
<dbReference type="EMBL" id="KY349138">
    <property type="protein sequence ID" value="AQS22398.1"/>
    <property type="molecule type" value="Genomic_DNA"/>
</dbReference>
<protein>
    <submittedName>
        <fullName evidence="2">Uncharacterized protein</fullName>
    </submittedName>
</protein>